<feature type="domain" description="Nudix hydrolase" evidence="18">
    <location>
        <begin position="1"/>
        <end position="126"/>
    </location>
</feature>
<dbReference type="GO" id="GO:0046872">
    <property type="term" value="F:metal ion binding"/>
    <property type="evidence" value="ECO:0007669"/>
    <property type="project" value="UniProtKB-KW"/>
</dbReference>
<protein>
    <recommendedName>
        <fullName evidence="13">8-oxo-dGTP diphosphatase</fullName>
        <ecNumber evidence="12">3.6.1.55</ecNumber>
    </recommendedName>
    <alternativeName>
        <fullName evidence="16">7,8-dihydro-8-oxoguanine-triphosphatase</fullName>
    </alternativeName>
    <alternativeName>
        <fullName evidence="15">Mutator protein MutT</fullName>
    </alternativeName>
    <alternativeName>
        <fullName evidence="14">dGTP pyrophosphohydrolase</fullName>
    </alternativeName>
</protein>
<keyword evidence="20" id="KW-1185">Reference proteome</keyword>
<dbReference type="PROSITE" id="PS51462">
    <property type="entry name" value="NUDIX"/>
    <property type="match status" value="1"/>
</dbReference>
<dbReference type="SUPFAM" id="SSF55811">
    <property type="entry name" value="Nudix"/>
    <property type="match status" value="1"/>
</dbReference>
<dbReference type="InterPro" id="IPR047127">
    <property type="entry name" value="MutT-like"/>
</dbReference>
<evidence type="ECO:0000256" key="13">
    <source>
        <dbReference type="ARBA" id="ARBA00040794"/>
    </source>
</evidence>
<accession>A0A1N6WV50</accession>
<dbReference type="GO" id="GO:0006281">
    <property type="term" value="P:DNA repair"/>
    <property type="evidence" value="ECO:0007669"/>
    <property type="project" value="UniProtKB-KW"/>
</dbReference>
<dbReference type="Proteomes" id="UP000185924">
    <property type="component" value="Unassembled WGS sequence"/>
</dbReference>
<evidence type="ECO:0000256" key="3">
    <source>
        <dbReference type="ARBA" id="ARBA00022457"/>
    </source>
</evidence>
<dbReference type="EC" id="3.6.1.55" evidence="12"/>
<gene>
    <name evidence="19" type="ORF">SAMN05421545_1771</name>
</gene>
<dbReference type="PANTHER" id="PTHR47707:SF1">
    <property type="entry name" value="NUDIX HYDROLASE FAMILY PROTEIN"/>
    <property type="match status" value="1"/>
</dbReference>
<keyword evidence="4" id="KW-0235">DNA replication</keyword>
<dbReference type="Gene3D" id="3.90.79.10">
    <property type="entry name" value="Nucleoside Triphosphate Pyrophosphohydrolase"/>
    <property type="match status" value="1"/>
</dbReference>
<dbReference type="PROSITE" id="PS00893">
    <property type="entry name" value="NUDIX_BOX"/>
    <property type="match status" value="1"/>
</dbReference>
<dbReference type="EMBL" id="FTNM01000002">
    <property type="protein sequence ID" value="SIQ93895.1"/>
    <property type="molecule type" value="Genomic_DNA"/>
</dbReference>
<comment type="similarity">
    <text evidence="2 17">Belongs to the Nudix hydrolase family.</text>
</comment>
<dbReference type="PANTHER" id="PTHR47707">
    <property type="entry name" value="8-OXO-DGTP DIPHOSPHATASE"/>
    <property type="match status" value="1"/>
</dbReference>
<dbReference type="InterPro" id="IPR000086">
    <property type="entry name" value="NUDIX_hydrolase_dom"/>
</dbReference>
<reference evidence="20" key="1">
    <citation type="submission" date="2017-01" db="EMBL/GenBank/DDBJ databases">
        <authorList>
            <person name="Varghese N."/>
            <person name="Submissions S."/>
        </authorList>
    </citation>
    <scope>NUCLEOTIDE SEQUENCE [LARGE SCALE GENOMIC DNA]</scope>
    <source>
        <strain evidence="20">DM9</strain>
    </source>
</reference>
<evidence type="ECO:0000313" key="20">
    <source>
        <dbReference type="Proteomes" id="UP000185924"/>
    </source>
</evidence>
<evidence type="ECO:0000256" key="17">
    <source>
        <dbReference type="RuleBase" id="RU003476"/>
    </source>
</evidence>
<dbReference type="STRING" id="1077936.SAMN05421545_1771"/>
<dbReference type="CDD" id="cd03425">
    <property type="entry name" value="NUDIX_MutT_NudA_like"/>
    <property type="match status" value="1"/>
</dbReference>
<evidence type="ECO:0000256" key="12">
    <source>
        <dbReference type="ARBA" id="ARBA00038905"/>
    </source>
</evidence>
<dbReference type="Pfam" id="PF00293">
    <property type="entry name" value="NUDIX"/>
    <property type="match status" value="1"/>
</dbReference>
<keyword evidence="3" id="KW-0515">Mutator protein</keyword>
<sequence length="133" mass="15528">MITKVTCALIEQYGRVLVTQRSETMPQAMLWEFPGGKVEDGETEIACLIREIQEELNLRITPVQRLTPVVQKYDDKTIELIPFLCQYNGGTIKLTEHRSYHWVMPQDLTNYDWCPADIPIVQEFLELINEQRT</sequence>
<dbReference type="GO" id="GO:0008413">
    <property type="term" value="F:8-oxo-7,8-dihydroguanosine triphosphate pyrophosphatase activity"/>
    <property type="evidence" value="ECO:0007669"/>
    <property type="project" value="TreeGrafter"/>
</dbReference>
<evidence type="ECO:0000256" key="16">
    <source>
        <dbReference type="ARBA" id="ARBA00042798"/>
    </source>
</evidence>
<dbReference type="InterPro" id="IPR020476">
    <property type="entry name" value="Nudix_hydrolase"/>
</dbReference>
<keyword evidence="5" id="KW-0479">Metal-binding</keyword>
<dbReference type="AlphaFoldDB" id="A0A1N6WV50"/>
<comment type="cofactor">
    <cofactor evidence="1">
        <name>Mg(2+)</name>
        <dbReference type="ChEBI" id="CHEBI:18420"/>
    </cofactor>
</comment>
<dbReference type="GO" id="GO:0006260">
    <property type="term" value="P:DNA replication"/>
    <property type="evidence" value="ECO:0007669"/>
    <property type="project" value="UniProtKB-KW"/>
</dbReference>
<evidence type="ECO:0000256" key="14">
    <source>
        <dbReference type="ARBA" id="ARBA00041592"/>
    </source>
</evidence>
<keyword evidence="9" id="KW-0234">DNA repair</keyword>
<evidence type="ECO:0000256" key="8">
    <source>
        <dbReference type="ARBA" id="ARBA00022842"/>
    </source>
</evidence>
<dbReference type="InterPro" id="IPR020084">
    <property type="entry name" value="NUDIX_hydrolase_CS"/>
</dbReference>
<evidence type="ECO:0000256" key="2">
    <source>
        <dbReference type="ARBA" id="ARBA00005582"/>
    </source>
</evidence>
<evidence type="ECO:0000256" key="6">
    <source>
        <dbReference type="ARBA" id="ARBA00022763"/>
    </source>
</evidence>
<comment type="catalytic activity">
    <reaction evidence="10">
        <text>8-oxo-dGTP + H2O = 8-oxo-dGMP + diphosphate + H(+)</text>
        <dbReference type="Rhea" id="RHEA:31575"/>
        <dbReference type="ChEBI" id="CHEBI:15377"/>
        <dbReference type="ChEBI" id="CHEBI:15378"/>
        <dbReference type="ChEBI" id="CHEBI:33019"/>
        <dbReference type="ChEBI" id="CHEBI:63224"/>
        <dbReference type="ChEBI" id="CHEBI:77896"/>
        <dbReference type="EC" id="3.6.1.55"/>
    </reaction>
</comment>
<dbReference type="GO" id="GO:0044716">
    <property type="term" value="F:8-oxo-GDP phosphatase activity"/>
    <property type="evidence" value="ECO:0007669"/>
    <property type="project" value="TreeGrafter"/>
</dbReference>
<dbReference type="OrthoDB" id="9810648at2"/>
<evidence type="ECO:0000256" key="1">
    <source>
        <dbReference type="ARBA" id="ARBA00001946"/>
    </source>
</evidence>
<keyword evidence="6" id="KW-0227">DNA damage</keyword>
<evidence type="ECO:0000259" key="18">
    <source>
        <dbReference type="PROSITE" id="PS51462"/>
    </source>
</evidence>
<dbReference type="GO" id="GO:0035539">
    <property type="term" value="F:8-oxo-7,8-dihydrodeoxyguanosine triphosphate pyrophosphatase activity"/>
    <property type="evidence" value="ECO:0007669"/>
    <property type="project" value="UniProtKB-EC"/>
</dbReference>
<evidence type="ECO:0000256" key="5">
    <source>
        <dbReference type="ARBA" id="ARBA00022723"/>
    </source>
</evidence>
<dbReference type="RefSeq" id="WP_083674116.1">
    <property type="nucleotide sequence ID" value="NZ_FTNM01000002.1"/>
</dbReference>
<comment type="catalytic activity">
    <reaction evidence="11">
        <text>8-oxo-GTP + H2O = 8-oxo-GMP + diphosphate + H(+)</text>
        <dbReference type="Rhea" id="RHEA:67616"/>
        <dbReference type="ChEBI" id="CHEBI:15377"/>
        <dbReference type="ChEBI" id="CHEBI:15378"/>
        <dbReference type="ChEBI" id="CHEBI:33019"/>
        <dbReference type="ChEBI" id="CHEBI:143553"/>
        <dbReference type="ChEBI" id="CHEBI:145694"/>
    </reaction>
</comment>
<dbReference type="InterPro" id="IPR015797">
    <property type="entry name" value="NUDIX_hydrolase-like_dom_sf"/>
</dbReference>
<evidence type="ECO:0000256" key="9">
    <source>
        <dbReference type="ARBA" id="ARBA00023204"/>
    </source>
</evidence>
<dbReference type="PRINTS" id="PR00502">
    <property type="entry name" value="NUDIXFAMILY"/>
</dbReference>
<name>A0A1N6WV50_9BACT</name>
<evidence type="ECO:0000256" key="11">
    <source>
        <dbReference type="ARBA" id="ARBA00036904"/>
    </source>
</evidence>
<evidence type="ECO:0000256" key="7">
    <source>
        <dbReference type="ARBA" id="ARBA00022801"/>
    </source>
</evidence>
<dbReference type="GO" id="GO:0044715">
    <property type="term" value="F:8-oxo-dGDP phosphatase activity"/>
    <property type="evidence" value="ECO:0007669"/>
    <property type="project" value="TreeGrafter"/>
</dbReference>
<proteinExistence type="inferred from homology"/>
<evidence type="ECO:0000256" key="15">
    <source>
        <dbReference type="ARBA" id="ARBA00041979"/>
    </source>
</evidence>
<keyword evidence="7 17" id="KW-0378">Hydrolase</keyword>
<organism evidence="19 20">
    <name type="scientific">Pontibacter lucknowensis</name>
    <dbReference type="NCBI Taxonomy" id="1077936"/>
    <lineage>
        <taxon>Bacteria</taxon>
        <taxon>Pseudomonadati</taxon>
        <taxon>Bacteroidota</taxon>
        <taxon>Cytophagia</taxon>
        <taxon>Cytophagales</taxon>
        <taxon>Hymenobacteraceae</taxon>
        <taxon>Pontibacter</taxon>
    </lineage>
</organism>
<evidence type="ECO:0000256" key="4">
    <source>
        <dbReference type="ARBA" id="ARBA00022705"/>
    </source>
</evidence>
<evidence type="ECO:0000313" key="19">
    <source>
        <dbReference type="EMBL" id="SIQ93895.1"/>
    </source>
</evidence>
<keyword evidence="8" id="KW-0460">Magnesium</keyword>
<evidence type="ECO:0000256" key="10">
    <source>
        <dbReference type="ARBA" id="ARBA00035861"/>
    </source>
</evidence>